<reference evidence="12" key="2">
    <citation type="submission" date="2015-01" db="EMBL/GenBank/DDBJ databases">
        <title>Evolutionary Origins and Diversification of the Mycorrhizal Mutualists.</title>
        <authorList>
            <consortium name="DOE Joint Genome Institute"/>
            <consortium name="Mycorrhizal Genomics Consortium"/>
            <person name="Kohler A."/>
            <person name="Kuo A."/>
            <person name="Nagy L.G."/>
            <person name="Floudas D."/>
            <person name="Copeland A."/>
            <person name="Barry K.W."/>
            <person name="Cichocki N."/>
            <person name="Veneault-Fourrey C."/>
            <person name="LaButti K."/>
            <person name="Lindquist E.A."/>
            <person name="Lipzen A."/>
            <person name="Lundell T."/>
            <person name="Morin E."/>
            <person name="Murat C."/>
            <person name="Riley R."/>
            <person name="Ohm R."/>
            <person name="Sun H."/>
            <person name="Tunlid A."/>
            <person name="Henrissat B."/>
            <person name="Grigoriev I.V."/>
            <person name="Hibbett D.S."/>
            <person name="Martin F."/>
        </authorList>
    </citation>
    <scope>NUCLEOTIDE SEQUENCE [LARGE SCALE GENOMIC DNA]</scope>
    <source>
        <strain evidence="12">Foug A</strain>
    </source>
</reference>
<evidence type="ECO:0000256" key="1">
    <source>
        <dbReference type="ARBA" id="ARBA00004586"/>
    </source>
</evidence>
<dbReference type="PANTHER" id="PTHR13466:SF0">
    <property type="entry name" value="SMP-LTD DOMAIN-CONTAINING PROTEIN"/>
    <property type="match status" value="1"/>
</dbReference>
<dbReference type="STRING" id="1036808.A0A0C3E314"/>
<dbReference type="AlphaFoldDB" id="A0A0C3E314"/>
<keyword evidence="4" id="KW-0256">Endoplasmic reticulum</keyword>
<dbReference type="OrthoDB" id="5599157at2759"/>
<keyword evidence="5" id="KW-1133">Transmembrane helix</keyword>
<dbReference type="HOGENOM" id="CLU_032730_0_0_1"/>
<evidence type="ECO:0000256" key="7">
    <source>
        <dbReference type="ARBA" id="ARBA00023121"/>
    </source>
</evidence>
<dbReference type="InParanoid" id="A0A0C3E314"/>
<accession>A0A0C3E314</accession>
<sequence length="285" mass="31289">MGNNYIFSITPTFTQGLVLGQLSILVLLAFVLKFLFFVPPDEESETQVCHPHTISDHPSSNRTPKPEKEECNSSPESADWFNLLARRVIDVYRTKLQDGLSGLEGNDVARQRIEAYVNTIRPRHSLDHITVHAVDLGNAAPRLSNVRAVEANGVHDAPPHVTFDMSYTDTITVSVSTAYLFNYPMSSFARLPVSLTISLSRFESPVVVSGPSPSPVGPILSITLPSDFTLRLKTTSLVGSRAILKDVPKLHNLIEQQVRRVLVAKGSWKLVLPGLGNTAEGSTKH</sequence>
<evidence type="ECO:0000256" key="3">
    <source>
        <dbReference type="ARBA" id="ARBA00022692"/>
    </source>
</evidence>
<dbReference type="PANTHER" id="PTHR13466">
    <property type="entry name" value="TEX2 PROTEIN-RELATED"/>
    <property type="match status" value="1"/>
</dbReference>
<gene>
    <name evidence="11" type="ORF">SCLCIDRAFT_1210656</name>
</gene>
<evidence type="ECO:0000256" key="4">
    <source>
        <dbReference type="ARBA" id="ARBA00022824"/>
    </source>
</evidence>
<dbReference type="GO" id="GO:0015914">
    <property type="term" value="P:phospholipid transport"/>
    <property type="evidence" value="ECO:0007669"/>
    <property type="project" value="TreeGrafter"/>
</dbReference>
<keyword evidence="8" id="KW-0472">Membrane</keyword>
<keyword evidence="2" id="KW-0813">Transport</keyword>
<dbReference type="InterPro" id="IPR031468">
    <property type="entry name" value="SMP_LBD"/>
</dbReference>
<evidence type="ECO:0000256" key="5">
    <source>
        <dbReference type="ARBA" id="ARBA00022989"/>
    </source>
</evidence>
<dbReference type="FunCoup" id="A0A0C3E314">
    <property type="interactions" value="91"/>
</dbReference>
<dbReference type="InterPro" id="IPR019411">
    <property type="entry name" value="MMM1_dom"/>
</dbReference>
<comment type="subcellular location">
    <subcellularLocation>
        <location evidence="1">Endoplasmic reticulum membrane</location>
    </subcellularLocation>
</comment>
<evidence type="ECO:0000259" key="10">
    <source>
        <dbReference type="PROSITE" id="PS51847"/>
    </source>
</evidence>
<protein>
    <recommendedName>
        <fullName evidence="10">SMP-LTD domain-containing protein</fullName>
    </recommendedName>
</protein>
<reference evidence="11 12" key="1">
    <citation type="submission" date="2014-04" db="EMBL/GenBank/DDBJ databases">
        <authorList>
            <consortium name="DOE Joint Genome Institute"/>
            <person name="Kuo A."/>
            <person name="Kohler A."/>
            <person name="Nagy L.G."/>
            <person name="Floudas D."/>
            <person name="Copeland A."/>
            <person name="Barry K.W."/>
            <person name="Cichocki N."/>
            <person name="Veneault-Fourrey C."/>
            <person name="LaButti K."/>
            <person name="Lindquist E.A."/>
            <person name="Lipzen A."/>
            <person name="Lundell T."/>
            <person name="Morin E."/>
            <person name="Murat C."/>
            <person name="Sun H."/>
            <person name="Tunlid A."/>
            <person name="Henrissat B."/>
            <person name="Grigoriev I.V."/>
            <person name="Hibbett D.S."/>
            <person name="Martin F."/>
            <person name="Nordberg H.P."/>
            <person name="Cantor M.N."/>
            <person name="Hua S.X."/>
        </authorList>
    </citation>
    <scope>NUCLEOTIDE SEQUENCE [LARGE SCALE GENOMIC DNA]</scope>
    <source>
        <strain evidence="11 12">Foug A</strain>
    </source>
</reference>
<keyword evidence="7" id="KW-0446">Lipid-binding</keyword>
<dbReference type="CDD" id="cd21671">
    <property type="entry name" value="SMP_Mmm1"/>
    <property type="match status" value="1"/>
</dbReference>
<dbReference type="Pfam" id="PF10296">
    <property type="entry name" value="MMM1"/>
    <property type="match status" value="2"/>
</dbReference>
<evidence type="ECO:0000256" key="2">
    <source>
        <dbReference type="ARBA" id="ARBA00022448"/>
    </source>
</evidence>
<evidence type="ECO:0000313" key="12">
    <source>
        <dbReference type="Proteomes" id="UP000053989"/>
    </source>
</evidence>
<evidence type="ECO:0000256" key="9">
    <source>
        <dbReference type="SAM" id="MobiDB-lite"/>
    </source>
</evidence>
<proteinExistence type="predicted"/>
<feature type="region of interest" description="Disordered" evidence="9">
    <location>
        <begin position="47"/>
        <end position="75"/>
    </location>
</feature>
<dbReference type="GO" id="GO:0008289">
    <property type="term" value="F:lipid binding"/>
    <property type="evidence" value="ECO:0007669"/>
    <property type="project" value="UniProtKB-KW"/>
</dbReference>
<keyword evidence="12" id="KW-1185">Reference proteome</keyword>
<organism evidence="11 12">
    <name type="scientific">Scleroderma citrinum Foug A</name>
    <dbReference type="NCBI Taxonomy" id="1036808"/>
    <lineage>
        <taxon>Eukaryota</taxon>
        <taxon>Fungi</taxon>
        <taxon>Dikarya</taxon>
        <taxon>Basidiomycota</taxon>
        <taxon>Agaricomycotina</taxon>
        <taxon>Agaricomycetes</taxon>
        <taxon>Agaricomycetidae</taxon>
        <taxon>Boletales</taxon>
        <taxon>Sclerodermatineae</taxon>
        <taxon>Sclerodermataceae</taxon>
        <taxon>Scleroderma</taxon>
    </lineage>
</organism>
<dbReference type="EMBL" id="KN822014">
    <property type="protein sequence ID" value="KIM67165.1"/>
    <property type="molecule type" value="Genomic_DNA"/>
</dbReference>
<keyword evidence="6" id="KW-0445">Lipid transport</keyword>
<evidence type="ECO:0000313" key="11">
    <source>
        <dbReference type="EMBL" id="KIM67165.1"/>
    </source>
</evidence>
<dbReference type="GO" id="GO:0032865">
    <property type="term" value="C:ERMES complex"/>
    <property type="evidence" value="ECO:0007669"/>
    <property type="project" value="TreeGrafter"/>
</dbReference>
<dbReference type="GO" id="GO:0005789">
    <property type="term" value="C:endoplasmic reticulum membrane"/>
    <property type="evidence" value="ECO:0007669"/>
    <property type="project" value="UniProtKB-SubCell"/>
</dbReference>
<dbReference type="Proteomes" id="UP000053989">
    <property type="component" value="Unassembled WGS sequence"/>
</dbReference>
<dbReference type="PROSITE" id="PS51847">
    <property type="entry name" value="SMP"/>
    <property type="match status" value="1"/>
</dbReference>
<feature type="domain" description="SMP-LTD" evidence="10">
    <location>
        <begin position="74"/>
        <end position="281"/>
    </location>
</feature>
<keyword evidence="3" id="KW-0812">Transmembrane</keyword>
<evidence type="ECO:0000256" key="8">
    <source>
        <dbReference type="ARBA" id="ARBA00023136"/>
    </source>
</evidence>
<dbReference type="GO" id="GO:1990456">
    <property type="term" value="P:mitochondrion-endoplasmic reticulum membrane tethering"/>
    <property type="evidence" value="ECO:0007669"/>
    <property type="project" value="TreeGrafter"/>
</dbReference>
<name>A0A0C3E314_9AGAM</name>
<evidence type="ECO:0000256" key="6">
    <source>
        <dbReference type="ARBA" id="ARBA00023055"/>
    </source>
</evidence>